<feature type="signal peptide" evidence="1">
    <location>
        <begin position="1"/>
        <end position="17"/>
    </location>
</feature>
<evidence type="ECO:0000313" key="2">
    <source>
        <dbReference type="EMBL" id="CEF60212.1"/>
    </source>
</evidence>
<reference evidence="4" key="3">
    <citation type="submission" date="2020-12" db="UniProtKB">
        <authorList>
            <consortium name="WormBaseParasite"/>
        </authorList>
    </citation>
    <scope>IDENTIFICATION</scope>
</reference>
<dbReference type="CTD" id="36385023"/>
<reference evidence="3" key="1">
    <citation type="submission" date="2014-09" db="EMBL/GenBank/DDBJ databases">
        <authorList>
            <person name="Martin A.A."/>
        </authorList>
    </citation>
    <scope>NUCLEOTIDE SEQUENCE</scope>
    <source>
        <strain evidence="3">ED321</strain>
    </source>
</reference>
<dbReference type="GO" id="GO:0016787">
    <property type="term" value="F:hydrolase activity"/>
    <property type="evidence" value="ECO:0007669"/>
    <property type="project" value="InterPro"/>
</dbReference>
<dbReference type="GO" id="GO:0016042">
    <property type="term" value="P:lipid catabolic process"/>
    <property type="evidence" value="ECO:0007669"/>
    <property type="project" value="InterPro"/>
</dbReference>
<accession>A0A090MQ15</accession>
<dbReference type="InterPro" id="IPR002918">
    <property type="entry name" value="Lipase_EstA/Esterase_EstB"/>
</dbReference>
<evidence type="ECO:0000256" key="1">
    <source>
        <dbReference type="SAM" id="SignalP"/>
    </source>
</evidence>
<name>A0A090MQ15_STRRB</name>
<organism evidence="2">
    <name type="scientific">Strongyloides ratti</name>
    <name type="common">Parasitic roundworm</name>
    <dbReference type="NCBI Taxonomy" id="34506"/>
    <lineage>
        <taxon>Eukaryota</taxon>
        <taxon>Metazoa</taxon>
        <taxon>Ecdysozoa</taxon>
        <taxon>Nematoda</taxon>
        <taxon>Chromadorea</taxon>
        <taxon>Rhabditida</taxon>
        <taxon>Tylenchina</taxon>
        <taxon>Panagrolaimomorpha</taxon>
        <taxon>Strongyloidoidea</taxon>
        <taxon>Strongyloididae</taxon>
        <taxon>Strongyloides</taxon>
    </lineage>
</organism>
<dbReference type="RefSeq" id="XP_024499422.1">
    <property type="nucleotide sequence ID" value="XM_024654751.1"/>
</dbReference>
<dbReference type="AlphaFoldDB" id="A0A090MQ15"/>
<dbReference type="WBParaSite" id="SRAE_X000195200.1">
    <property type="protein sequence ID" value="SRAE_X000195200.1"/>
    <property type="gene ID" value="WBGene00267529"/>
</dbReference>
<feature type="chain" id="PRO_5015031318" evidence="1">
    <location>
        <begin position="18"/>
        <end position="213"/>
    </location>
</feature>
<gene>
    <name evidence="2 4 5" type="ORF">SRAE_X000195200</name>
</gene>
<evidence type="ECO:0000313" key="5">
    <source>
        <dbReference type="WormBase" id="SRAE_X000195200"/>
    </source>
</evidence>
<dbReference type="Proteomes" id="UP000035682">
    <property type="component" value="Unplaced"/>
</dbReference>
<dbReference type="EMBL" id="LN609397">
    <property type="protein sequence ID" value="CEF60212.1"/>
    <property type="molecule type" value="Genomic_DNA"/>
</dbReference>
<dbReference type="InterPro" id="IPR029058">
    <property type="entry name" value="AB_hydrolase_fold"/>
</dbReference>
<keyword evidence="1" id="KW-0732">Signal</keyword>
<proteinExistence type="predicted"/>
<sequence length="213" mass="24740">MLKFTLYLNLYFGIIAAFTNLETIPNNYLETFKYQNNVYYNTKNLELSDFENSNINIIPVIFVYNLLKHPYLNETLYRIDIESTKRILLDNGYTNDQLYEIIIDERFPNEFLLGYTGCKDVMKINKLISILTNEFGYDSVNIVVDSLSGVLVDRAVSGEYLESFGESCYPGEPILKKINSIISFPLLNHGLFTCNIPPSFLFEIYNDKVYFKI</sequence>
<dbReference type="Pfam" id="PF01674">
    <property type="entry name" value="Lipase_2"/>
    <property type="match status" value="1"/>
</dbReference>
<evidence type="ECO:0000313" key="4">
    <source>
        <dbReference type="WBParaSite" id="SRAE_X000195200.1"/>
    </source>
</evidence>
<dbReference type="WormBase" id="SRAE_X000195200">
    <property type="protein sequence ID" value="SRP07984"/>
    <property type="gene ID" value="WBGene00267529"/>
</dbReference>
<reference evidence="2" key="2">
    <citation type="submission" date="2014-09" db="EMBL/GenBank/DDBJ databases">
        <authorList>
            <person name="Aslett A.Martin."/>
        </authorList>
    </citation>
    <scope>NUCLEOTIDE SEQUENCE</scope>
    <source>
        <strain evidence="2">ED321 Heterogonic</strain>
    </source>
</reference>
<protein>
    <submittedName>
        <fullName evidence="2 4">Lipase EstA/Esterase EstB family-containing protein</fullName>
    </submittedName>
</protein>
<keyword evidence="3" id="KW-1185">Reference proteome</keyword>
<evidence type="ECO:0000313" key="3">
    <source>
        <dbReference type="Proteomes" id="UP000035682"/>
    </source>
</evidence>
<dbReference type="GeneID" id="36385023"/>
<dbReference type="Gene3D" id="3.40.50.1820">
    <property type="entry name" value="alpha/beta hydrolase"/>
    <property type="match status" value="1"/>
</dbReference>